<protein>
    <submittedName>
        <fullName evidence="2">Phosphoserine transaminase</fullName>
    </submittedName>
</protein>
<accession>A0AC35TJK2</accession>
<evidence type="ECO:0000313" key="1">
    <source>
        <dbReference type="Proteomes" id="UP000095286"/>
    </source>
</evidence>
<name>A0AC35TJK2_9BILA</name>
<evidence type="ECO:0000313" key="2">
    <source>
        <dbReference type="WBParaSite" id="RSKR_0000144200.1"/>
    </source>
</evidence>
<proteinExistence type="predicted"/>
<organism evidence="1 2">
    <name type="scientific">Rhabditophanes sp. KR3021</name>
    <dbReference type="NCBI Taxonomy" id="114890"/>
    <lineage>
        <taxon>Eukaryota</taxon>
        <taxon>Metazoa</taxon>
        <taxon>Ecdysozoa</taxon>
        <taxon>Nematoda</taxon>
        <taxon>Chromadorea</taxon>
        <taxon>Rhabditida</taxon>
        <taxon>Tylenchina</taxon>
        <taxon>Panagrolaimomorpha</taxon>
        <taxon>Strongyloidoidea</taxon>
        <taxon>Alloionematidae</taxon>
        <taxon>Rhabditophanes</taxon>
    </lineage>
</organism>
<reference evidence="2" key="1">
    <citation type="submission" date="2016-11" db="UniProtKB">
        <authorList>
            <consortium name="WormBaseParasite"/>
        </authorList>
    </citation>
    <scope>IDENTIFICATION</scope>
    <source>
        <strain evidence="2">KR3021</strain>
    </source>
</reference>
<dbReference type="WBParaSite" id="RSKR_0000144200.1">
    <property type="protein sequence ID" value="RSKR_0000144200.1"/>
    <property type="gene ID" value="RSKR_0000144200"/>
</dbReference>
<sequence length="302" mass="33581">MPGGATGQFSAIPLNIGKRNHAVSRPKASYLVTGKWSQAAYEEALNFIDAKLVVPIPETFNSVPSRSTWQFVPDASYFYFCMNETSNGIDIPKVDVPDGTIVVADASSVLMTRNIDITRYGIIFACAQKNLGIPGVTLVIMRKDLLGHASHICPNTLNYSLMSTKLSSYSVPNIFAIYIMKLMIEYVDNNGGMDTFADINRDKADKIYINIDDSKGFYFCPIPKVNRSKVNIVFRIGGRHGNAELEEKFLEEARIKNYIGLQGDPTVGGLRASLYNSVTMSDVRDLSSFMYEFRTENQDAVF</sequence>
<dbReference type="Proteomes" id="UP000095286">
    <property type="component" value="Unplaced"/>
</dbReference>